<dbReference type="Proteomes" id="UP001055039">
    <property type="component" value="Unassembled WGS sequence"/>
</dbReference>
<name>A0ABQ4ULD0_9HYPH</name>
<accession>A0ABQ4ULD0</accession>
<dbReference type="InterPro" id="IPR021848">
    <property type="entry name" value="HODM_asu-like"/>
</dbReference>
<evidence type="ECO:0000313" key="1">
    <source>
        <dbReference type="EMBL" id="GJE67999.1"/>
    </source>
</evidence>
<comment type="caution">
    <text evidence="1">The sequence shown here is derived from an EMBL/GenBank/DDBJ whole genome shotgun (WGS) entry which is preliminary data.</text>
</comment>
<organism evidence="1 2">
    <name type="scientific">Methylorubrum aminovorans</name>
    <dbReference type="NCBI Taxonomy" id="269069"/>
    <lineage>
        <taxon>Bacteria</taxon>
        <taxon>Pseudomonadati</taxon>
        <taxon>Pseudomonadota</taxon>
        <taxon>Alphaproteobacteria</taxon>
        <taxon>Hyphomicrobiales</taxon>
        <taxon>Methylobacteriaceae</taxon>
        <taxon>Methylorubrum</taxon>
    </lineage>
</organism>
<evidence type="ECO:0008006" key="3">
    <source>
        <dbReference type="Google" id="ProtNLM"/>
    </source>
</evidence>
<proteinExistence type="predicted"/>
<reference evidence="1" key="1">
    <citation type="journal article" date="2021" name="Front. Microbiol.">
        <title>Comprehensive Comparative Genomics and Phenotyping of Methylobacterium Species.</title>
        <authorList>
            <person name="Alessa O."/>
            <person name="Ogura Y."/>
            <person name="Fujitani Y."/>
            <person name="Takami H."/>
            <person name="Hayashi T."/>
            <person name="Sahin N."/>
            <person name="Tani A."/>
        </authorList>
    </citation>
    <scope>NUCLEOTIDE SEQUENCE</scope>
    <source>
        <strain evidence="1">NBRC 15686</strain>
    </source>
</reference>
<protein>
    <recommendedName>
        <fullName evidence="3">DUF3445 domain-containing protein</fullName>
    </recommendedName>
</protein>
<evidence type="ECO:0000313" key="2">
    <source>
        <dbReference type="Proteomes" id="UP001055039"/>
    </source>
</evidence>
<keyword evidence="2" id="KW-1185">Reference proteome</keyword>
<dbReference type="Pfam" id="PF11927">
    <property type="entry name" value="HODM_asu-like"/>
    <property type="match status" value="1"/>
</dbReference>
<reference evidence="1" key="2">
    <citation type="submission" date="2021-08" db="EMBL/GenBank/DDBJ databases">
        <authorList>
            <person name="Tani A."/>
            <person name="Ola A."/>
            <person name="Ogura Y."/>
            <person name="Katsura K."/>
            <person name="Hayashi T."/>
        </authorList>
    </citation>
    <scope>NUCLEOTIDE SEQUENCE</scope>
    <source>
        <strain evidence="1">NBRC 15686</strain>
    </source>
</reference>
<dbReference type="RefSeq" id="WP_238228873.1">
    <property type="nucleotide sequence ID" value="NZ_BAAADH010000018.1"/>
</dbReference>
<dbReference type="EMBL" id="BPRC01000039">
    <property type="protein sequence ID" value="GJE67999.1"/>
    <property type="molecule type" value="Genomic_DNA"/>
</dbReference>
<sequence>MTLHFKTESFRDDFTFSNSPEAIRRFPFPFEKDEYMYSVNIEQHMPGPAKSPFEFPIDIDEHYVAEMHDRALVLEEDPGRCQSLPHMITAEWDLVELLMESMAKHYPEHFQLTRAGDAWHWVNRPLGIDQRFTFGDAATLPRPPMEYITRQCQGDFALLDQRLGNLWMDSGMITGQADWSLDFDIGMNFMEWHAPVPLAKDMGIFERALKFLLNLQQARPVRRLNWTMTINPRLDTSPENYDKWGRDRTTVTPENVGDKVHLRVELQAMWRLPRSNAIVFSIRAYMISMNELVTVPKWARRFHRVLRDVRGELAEYKGLSRYRDTTVAWLSRYDDGAPTSPGFAPD</sequence>
<gene>
    <name evidence="1" type="ORF">LNAOJCKE_5235</name>
</gene>